<dbReference type="STRING" id="329046.A0A1Y2CU75"/>
<sequence length="507" mass="57241">MQSANFVVGKVEETVSDTNMEKANMLDPNHFSIKGVSIKYFCSLVDLWGGRSTLEGMTTQDVCTKFVKTQTEASKLSWCADLYLSNDPNLESQVHDANYFISHAWKYKFLDVVDALAQFVDSNKLDPELTIVWFDLLSNSQHNTGTKDFTWWTTVFRNAIQKIGSVVLIMQPWVDPIPLTRAWCVYEIYVANVAESNFYVAMPPSETQIFMDSLKTQTTAYFSLLANLKSRNCMAGNLSDQEAIFDVIQRTIGFSSLDRTVLETLVGWVIGTLQGQITSSMKSQNILDKIEWMVVLAGFYQILSNYEKAEPMLIECLETKKRVLGQDHPDTLSSLNNLALLYKSQGKYEQAEPMYIECLETSKRVLGQEHPDILSSLSNLAGLYESQGKYAQTEPMYIECLEKSKTVLGPDHPFTLSIMNNVAGLYQLQGKYVQAEPMYIECLETSKRVLGQDHPETLLTLNNVALFYTLHGKHEQAEPMSIECLETSKRVLGPDHPNTLSSMSNLD</sequence>
<evidence type="ECO:0000256" key="4">
    <source>
        <dbReference type="ARBA" id="ARBA00022701"/>
    </source>
</evidence>
<organism evidence="10 11">
    <name type="scientific">Rhizoclosmatium globosum</name>
    <dbReference type="NCBI Taxonomy" id="329046"/>
    <lineage>
        <taxon>Eukaryota</taxon>
        <taxon>Fungi</taxon>
        <taxon>Fungi incertae sedis</taxon>
        <taxon>Chytridiomycota</taxon>
        <taxon>Chytridiomycota incertae sedis</taxon>
        <taxon>Chytridiomycetes</taxon>
        <taxon>Chytridiales</taxon>
        <taxon>Chytriomycetaceae</taxon>
        <taxon>Rhizoclosmatium</taxon>
    </lineage>
</organism>
<keyword evidence="3" id="KW-0963">Cytoplasm</keyword>
<evidence type="ECO:0000313" key="10">
    <source>
        <dbReference type="EMBL" id="ORY50598.1"/>
    </source>
</evidence>
<name>A0A1Y2CU75_9FUNG</name>
<evidence type="ECO:0000313" key="11">
    <source>
        <dbReference type="Proteomes" id="UP000193642"/>
    </source>
</evidence>
<dbReference type="Gene3D" id="1.25.40.10">
    <property type="entry name" value="Tetratricopeptide repeat domain"/>
    <property type="match status" value="2"/>
</dbReference>
<evidence type="ECO:0000256" key="2">
    <source>
        <dbReference type="ARBA" id="ARBA00009622"/>
    </source>
</evidence>
<protein>
    <submittedName>
        <fullName evidence="10">TPR-like protein</fullName>
    </submittedName>
</protein>
<evidence type="ECO:0000256" key="8">
    <source>
        <dbReference type="ARBA" id="ARBA00023175"/>
    </source>
</evidence>
<dbReference type="GO" id="GO:0005874">
    <property type="term" value="C:microtubule"/>
    <property type="evidence" value="ECO:0007669"/>
    <property type="project" value="UniProtKB-KW"/>
</dbReference>
<dbReference type="InterPro" id="IPR011990">
    <property type="entry name" value="TPR-like_helical_dom_sf"/>
</dbReference>
<comment type="subcellular location">
    <subcellularLocation>
        <location evidence="1">Cytoplasm</location>
        <location evidence="1">Cytoskeleton</location>
    </subcellularLocation>
</comment>
<dbReference type="Proteomes" id="UP000193642">
    <property type="component" value="Unassembled WGS sequence"/>
</dbReference>
<comment type="similarity">
    <text evidence="2">Belongs to the kinesin light chain family.</text>
</comment>
<evidence type="ECO:0000256" key="6">
    <source>
        <dbReference type="ARBA" id="ARBA00022803"/>
    </source>
</evidence>
<dbReference type="Pfam" id="PF13424">
    <property type="entry name" value="TPR_12"/>
    <property type="match status" value="2"/>
</dbReference>
<evidence type="ECO:0000256" key="5">
    <source>
        <dbReference type="ARBA" id="ARBA00022737"/>
    </source>
</evidence>
<dbReference type="Pfam" id="PF13374">
    <property type="entry name" value="TPR_10"/>
    <property type="match status" value="1"/>
</dbReference>
<keyword evidence="11" id="KW-1185">Reference proteome</keyword>
<dbReference type="AlphaFoldDB" id="A0A1Y2CU75"/>
<keyword evidence="8" id="KW-0505">Motor protein</keyword>
<keyword evidence="5" id="KW-0677">Repeat</keyword>
<keyword evidence="9" id="KW-0206">Cytoskeleton</keyword>
<dbReference type="PRINTS" id="PR00381">
    <property type="entry name" value="KINESINLIGHT"/>
</dbReference>
<reference evidence="10 11" key="1">
    <citation type="submission" date="2016-07" db="EMBL/GenBank/DDBJ databases">
        <title>Pervasive Adenine N6-methylation of Active Genes in Fungi.</title>
        <authorList>
            <consortium name="DOE Joint Genome Institute"/>
            <person name="Mondo S.J."/>
            <person name="Dannebaum R.O."/>
            <person name="Kuo R.C."/>
            <person name="Labutti K."/>
            <person name="Haridas S."/>
            <person name="Kuo A."/>
            <person name="Salamov A."/>
            <person name="Ahrendt S.R."/>
            <person name="Lipzen A."/>
            <person name="Sullivan W."/>
            <person name="Andreopoulos W.B."/>
            <person name="Clum A."/>
            <person name="Lindquist E."/>
            <person name="Daum C."/>
            <person name="Ramamoorthy G.K."/>
            <person name="Gryganskyi A."/>
            <person name="Culley D."/>
            <person name="Magnuson J.K."/>
            <person name="James T.Y."/>
            <person name="O'Malley M.A."/>
            <person name="Stajich J.E."/>
            <person name="Spatafora J.W."/>
            <person name="Visel A."/>
            <person name="Grigoriev I.V."/>
        </authorList>
    </citation>
    <scope>NUCLEOTIDE SEQUENCE [LARGE SCALE GENOMIC DNA]</scope>
    <source>
        <strain evidence="10 11">JEL800</strain>
    </source>
</reference>
<dbReference type="SUPFAM" id="SSF48452">
    <property type="entry name" value="TPR-like"/>
    <property type="match status" value="1"/>
</dbReference>
<evidence type="ECO:0000256" key="9">
    <source>
        <dbReference type="ARBA" id="ARBA00023212"/>
    </source>
</evidence>
<proteinExistence type="inferred from homology"/>
<dbReference type="EMBL" id="MCGO01000007">
    <property type="protein sequence ID" value="ORY50598.1"/>
    <property type="molecule type" value="Genomic_DNA"/>
</dbReference>
<dbReference type="GO" id="GO:0019894">
    <property type="term" value="F:kinesin binding"/>
    <property type="evidence" value="ECO:0007669"/>
    <property type="project" value="TreeGrafter"/>
</dbReference>
<dbReference type="GO" id="GO:0005871">
    <property type="term" value="C:kinesin complex"/>
    <property type="evidence" value="ECO:0007669"/>
    <property type="project" value="InterPro"/>
</dbReference>
<evidence type="ECO:0000256" key="3">
    <source>
        <dbReference type="ARBA" id="ARBA00022490"/>
    </source>
</evidence>
<comment type="caution">
    <text evidence="10">The sequence shown here is derived from an EMBL/GenBank/DDBJ whole genome shotgun (WGS) entry which is preliminary data.</text>
</comment>
<evidence type="ECO:0000256" key="7">
    <source>
        <dbReference type="ARBA" id="ARBA00023054"/>
    </source>
</evidence>
<evidence type="ECO:0000256" key="1">
    <source>
        <dbReference type="ARBA" id="ARBA00004245"/>
    </source>
</evidence>
<keyword evidence="7" id="KW-0175">Coiled coil</keyword>
<dbReference type="InterPro" id="IPR002151">
    <property type="entry name" value="Kinesin_light"/>
</dbReference>
<gene>
    <name evidence="10" type="ORF">BCR33DRAFT_781290</name>
</gene>
<dbReference type="GO" id="GO:0005737">
    <property type="term" value="C:cytoplasm"/>
    <property type="evidence" value="ECO:0007669"/>
    <property type="project" value="TreeGrafter"/>
</dbReference>
<dbReference type="GO" id="GO:0007018">
    <property type="term" value="P:microtubule-based movement"/>
    <property type="evidence" value="ECO:0007669"/>
    <property type="project" value="TreeGrafter"/>
</dbReference>
<dbReference type="PANTHER" id="PTHR45783">
    <property type="entry name" value="KINESIN LIGHT CHAIN"/>
    <property type="match status" value="1"/>
</dbReference>
<keyword evidence="4" id="KW-0493">Microtubule</keyword>
<dbReference type="InterPro" id="IPR019734">
    <property type="entry name" value="TPR_rpt"/>
</dbReference>
<dbReference type="OrthoDB" id="410679at2759"/>
<keyword evidence="6" id="KW-0802">TPR repeat</keyword>
<accession>A0A1Y2CU75</accession>
<dbReference type="PANTHER" id="PTHR45783:SF3">
    <property type="entry name" value="KINESIN LIGHT CHAIN"/>
    <property type="match status" value="1"/>
</dbReference>
<dbReference type="SMART" id="SM00028">
    <property type="entry name" value="TPR"/>
    <property type="match status" value="3"/>
</dbReference>